<evidence type="ECO:0000256" key="2">
    <source>
        <dbReference type="ARBA" id="ARBA00004651"/>
    </source>
</evidence>
<feature type="transmembrane region" description="Helical" evidence="9">
    <location>
        <begin position="304"/>
        <end position="328"/>
    </location>
</feature>
<dbReference type="InterPro" id="IPR030923">
    <property type="entry name" value="LptG"/>
</dbReference>
<dbReference type="GO" id="GO:0055085">
    <property type="term" value="P:transmembrane transport"/>
    <property type="evidence" value="ECO:0007669"/>
    <property type="project" value="InterPro"/>
</dbReference>
<dbReference type="eggNOG" id="COG0795">
    <property type="taxonomic scope" value="Bacteria"/>
</dbReference>
<dbReference type="Proteomes" id="UP000009061">
    <property type="component" value="Chromosome"/>
</dbReference>
<dbReference type="GO" id="GO:0015920">
    <property type="term" value="P:lipopolysaccharide transport"/>
    <property type="evidence" value="ECO:0007669"/>
    <property type="project" value="TreeGrafter"/>
</dbReference>
<dbReference type="RefSeq" id="WP_014354079.1">
    <property type="nucleotide sequence ID" value="NC_016893.1"/>
</dbReference>
<comment type="subunit">
    <text evidence="8">Component of the lipopolysaccharide transport and assembly complex. The LptBFG transporter is composed of two ATP-binding proteins (LptB) and two transmembrane proteins (LptF and LptG).</text>
</comment>
<evidence type="ECO:0000313" key="11">
    <source>
        <dbReference type="Proteomes" id="UP000009061"/>
    </source>
</evidence>
<dbReference type="InterPro" id="IPR005495">
    <property type="entry name" value="LptG/LptF_permease"/>
</dbReference>
<evidence type="ECO:0000256" key="4">
    <source>
        <dbReference type="ARBA" id="ARBA00022475"/>
    </source>
</evidence>
<gene>
    <name evidence="10" type="primary">yjgQ</name>
    <name evidence="10" type="ORF">WIGMOR_0302</name>
</gene>
<keyword evidence="11" id="KW-1185">Reference proteome</keyword>
<name>H6Q5U4_WIGGL</name>
<evidence type="ECO:0000256" key="5">
    <source>
        <dbReference type="ARBA" id="ARBA00022692"/>
    </source>
</evidence>
<feature type="transmembrane region" description="Helical" evidence="9">
    <location>
        <begin position="12"/>
        <end position="31"/>
    </location>
</feature>
<proteinExistence type="inferred from homology"/>
<feature type="transmembrane region" description="Helical" evidence="9">
    <location>
        <begin position="104"/>
        <end position="123"/>
    </location>
</feature>
<dbReference type="NCBIfam" id="TIGR04408">
    <property type="entry name" value="LptG_lptG"/>
    <property type="match status" value="1"/>
</dbReference>
<evidence type="ECO:0000256" key="9">
    <source>
        <dbReference type="SAM" id="Phobius"/>
    </source>
</evidence>
<accession>H6Q5U4</accession>
<organism evidence="10 11">
    <name type="scientific">Wigglesworthia glossinidia endosymbiont of Glossina morsitans morsitans</name>
    <name type="common">Yale colony</name>
    <dbReference type="NCBI Taxonomy" id="1142511"/>
    <lineage>
        <taxon>Bacteria</taxon>
        <taxon>Pseudomonadati</taxon>
        <taxon>Pseudomonadota</taxon>
        <taxon>Gammaproteobacteria</taxon>
        <taxon>Enterobacterales</taxon>
        <taxon>Erwiniaceae</taxon>
        <taxon>Wigglesworthia</taxon>
    </lineage>
</organism>
<dbReference type="Pfam" id="PF03739">
    <property type="entry name" value="LptF_LptG"/>
    <property type="match status" value="1"/>
</dbReference>
<protein>
    <submittedName>
        <fullName evidence="10">Conserved inner membrane protein</fullName>
    </submittedName>
</protein>
<dbReference type="KEGG" id="wgl:WIGMOR_0302"/>
<keyword evidence="7 9" id="KW-0472">Membrane</keyword>
<comment type="function">
    <text evidence="1">Part of the ABC transporter complex LptBFG involved in the translocation of lipopolysaccharide (LPS) from the inner membrane to the outer membrane.</text>
</comment>
<evidence type="ECO:0000256" key="3">
    <source>
        <dbReference type="ARBA" id="ARBA00007725"/>
    </source>
</evidence>
<evidence type="ECO:0000256" key="8">
    <source>
        <dbReference type="ARBA" id="ARBA00026081"/>
    </source>
</evidence>
<feature type="transmembrane region" description="Helical" evidence="9">
    <location>
        <begin position="274"/>
        <end position="292"/>
    </location>
</feature>
<evidence type="ECO:0000313" key="10">
    <source>
        <dbReference type="EMBL" id="AFA41140.1"/>
    </source>
</evidence>
<feature type="transmembrane region" description="Helical" evidence="9">
    <location>
        <begin position="65"/>
        <end position="83"/>
    </location>
</feature>
<keyword evidence="5 9" id="KW-0812">Transmembrane</keyword>
<dbReference type="GO" id="GO:0043190">
    <property type="term" value="C:ATP-binding cassette (ABC) transporter complex"/>
    <property type="evidence" value="ECO:0007669"/>
    <property type="project" value="InterPro"/>
</dbReference>
<dbReference type="EMBL" id="CP003315">
    <property type="protein sequence ID" value="AFA41140.1"/>
    <property type="molecule type" value="Genomic_DNA"/>
</dbReference>
<dbReference type="PANTHER" id="PTHR33529:SF2">
    <property type="entry name" value="LIPOPOLYSACCHARIDE EXPORT SYSTEM PERMEASE PROTEIN LPTG"/>
    <property type="match status" value="1"/>
</dbReference>
<dbReference type="OrthoDB" id="9776227at2"/>
<evidence type="ECO:0000256" key="6">
    <source>
        <dbReference type="ARBA" id="ARBA00022989"/>
    </source>
</evidence>
<sequence>MFKILDRYIFYLFFKTTFSTLCMLVSFSSIVKFIDRIRQIQNFSLSLLDIAYLTILSLPKEIEELFPIVILISTLWSIGILEINKETIAIELSGISRTQISASILKSIFVFLLIYIFIIEWIIPKNQKIEYYYLYSKNKNSQILKRNNLWIKNKNHFIFIYDTLYFDSLSKINIYTLNSNNQIEEIYYINHAFYKDKKWILYKVKKIKIFENKIIESKKFDKIFWNTDLVPKTIQSIAFPPETLSIINLYNYIYYLKNNAQVYKKYQIIFWNKLFSPLFIFIIMLTILRIVFGKLYYYNIKIKILFGISLGFIFYFLNNICNSITIIYPIPTSLGVFIPAFILIGINLIIKKKIHV</sequence>
<comment type="subcellular location">
    <subcellularLocation>
        <location evidence="2">Cell membrane</location>
        <topology evidence="2">Multi-pass membrane protein</topology>
    </subcellularLocation>
</comment>
<dbReference type="PANTHER" id="PTHR33529">
    <property type="entry name" value="SLR0882 PROTEIN-RELATED"/>
    <property type="match status" value="1"/>
</dbReference>
<comment type="similarity">
    <text evidence="3">Belongs to the LptF/LptG family.</text>
</comment>
<evidence type="ECO:0000256" key="7">
    <source>
        <dbReference type="ARBA" id="ARBA00023136"/>
    </source>
</evidence>
<dbReference type="STRING" id="1142511.WIGMOR_0302"/>
<dbReference type="AlphaFoldDB" id="H6Q5U4"/>
<keyword evidence="6 9" id="KW-1133">Transmembrane helix</keyword>
<keyword evidence="4" id="KW-1003">Cell membrane</keyword>
<feature type="transmembrane region" description="Helical" evidence="9">
    <location>
        <begin position="334"/>
        <end position="350"/>
    </location>
</feature>
<evidence type="ECO:0000256" key="1">
    <source>
        <dbReference type="ARBA" id="ARBA00002265"/>
    </source>
</evidence>
<dbReference type="HOGENOM" id="CLU_028799_1_1_6"/>
<reference evidence="10 11" key="1">
    <citation type="journal article" date="2012" name="MBio">
        <title>Insight into the transmission biology and species-specific functional capabilities of tsetse (Diptera: glossinidae) obligate symbiont wigglesworthia.</title>
        <authorList>
            <person name="Rio R.V."/>
            <person name="Symula R.E."/>
            <person name="Wang J."/>
            <person name="Lohs C."/>
            <person name="Wu Y.N."/>
            <person name="Snyder A.K."/>
            <person name="Bjornson R.D."/>
            <person name="Oshima K."/>
            <person name="Biehl B.S."/>
            <person name="Perna N.T."/>
            <person name="Hattori M."/>
            <person name="Aksoy S."/>
        </authorList>
    </citation>
    <scope>NUCLEOTIDE SEQUENCE [LARGE SCALE GENOMIC DNA]</scope>
    <source>
        <strain evidence="10">WGM</strain>
    </source>
</reference>